<dbReference type="AlphaFoldDB" id="A0AAV1JJ95"/>
<evidence type="ECO:0000313" key="2">
    <source>
        <dbReference type="Proteomes" id="UP001497472"/>
    </source>
</evidence>
<organism evidence="1 2">
    <name type="scientific">Leptosia nina</name>
    <dbReference type="NCBI Taxonomy" id="320188"/>
    <lineage>
        <taxon>Eukaryota</taxon>
        <taxon>Metazoa</taxon>
        <taxon>Ecdysozoa</taxon>
        <taxon>Arthropoda</taxon>
        <taxon>Hexapoda</taxon>
        <taxon>Insecta</taxon>
        <taxon>Pterygota</taxon>
        <taxon>Neoptera</taxon>
        <taxon>Endopterygota</taxon>
        <taxon>Lepidoptera</taxon>
        <taxon>Glossata</taxon>
        <taxon>Ditrysia</taxon>
        <taxon>Papilionoidea</taxon>
        <taxon>Pieridae</taxon>
        <taxon>Pierinae</taxon>
        <taxon>Leptosia</taxon>
    </lineage>
</organism>
<dbReference type="EMBL" id="CAVLEF010000010">
    <property type="protein sequence ID" value="CAK1548108.1"/>
    <property type="molecule type" value="Genomic_DNA"/>
</dbReference>
<protein>
    <submittedName>
        <fullName evidence="1">Uncharacterized protein</fullName>
    </submittedName>
</protein>
<name>A0AAV1JJ95_9NEOP</name>
<reference evidence="1 2" key="1">
    <citation type="submission" date="2023-11" db="EMBL/GenBank/DDBJ databases">
        <authorList>
            <person name="Okamura Y."/>
        </authorList>
    </citation>
    <scope>NUCLEOTIDE SEQUENCE [LARGE SCALE GENOMIC DNA]</scope>
</reference>
<gene>
    <name evidence="1" type="ORF">LNINA_LOCUS7528</name>
</gene>
<comment type="caution">
    <text evidence="1">The sequence shown here is derived from an EMBL/GenBank/DDBJ whole genome shotgun (WGS) entry which is preliminary data.</text>
</comment>
<accession>A0AAV1JJ95</accession>
<sequence>MDLHLHLSAAFRELDRKWGQTVDLDTSTDYSTCLPAVLDLPSTTFSSEEFLKTIRRRDCKIKKYDSFSDISMSRMPSTSDLGSSEFDTSSLSNHVVFSSTETLDSSKYVFENKKNSFVKRQARSKKFISKLKAYLLKF</sequence>
<keyword evidence="2" id="KW-1185">Reference proteome</keyword>
<proteinExistence type="predicted"/>
<evidence type="ECO:0000313" key="1">
    <source>
        <dbReference type="EMBL" id="CAK1548108.1"/>
    </source>
</evidence>
<dbReference type="Proteomes" id="UP001497472">
    <property type="component" value="Unassembled WGS sequence"/>
</dbReference>